<dbReference type="RefSeq" id="WP_034720232.1">
    <property type="nucleotide sequence ID" value="NZ_FOIX01000003.1"/>
</dbReference>
<evidence type="ECO:0000313" key="2">
    <source>
        <dbReference type="EMBL" id="VEH98594.1"/>
    </source>
</evidence>
<dbReference type="EMBL" id="LR134441">
    <property type="protein sequence ID" value="VEH98594.1"/>
    <property type="molecule type" value="Genomic_DNA"/>
</dbReference>
<evidence type="ECO:0000313" key="1">
    <source>
        <dbReference type="EMBL" id="KEY19260.1"/>
    </source>
</evidence>
<evidence type="ECO:0000313" key="4">
    <source>
        <dbReference type="Proteomes" id="UP000270036"/>
    </source>
</evidence>
<dbReference type="PROSITE" id="PS51257">
    <property type="entry name" value="PROKAR_LIPOPROTEIN"/>
    <property type="match status" value="1"/>
</dbReference>
<reference evidence="1 3" key="1">
    <citation type="submission" date="2014-07" db="EMBL/GenBank/DDBJ databases">
        <authorList>
            <person name="Pisani N.G."/>
            <person name="Newman J.D."/>
        </authorList>
    </citation>
    <scope>NUCLEOTIDE SEQUENCE [LARGE SCALE GENOMIC DNA]</scope>
    <source>
        <strain evidence="1 3">LMG 24720</strain>
    </source>
</reference>
<dbReference type="OrthoDB" id="1258772at2"/>
<keyword evidence="3" id="KW-1185">Reference proteome</keyword>
<dbReference type="AlphaFoldDB" id="A0A3S4V1X1"/>
<organism evidence="2 4">
    <name type="scientific">Kaistella antarctica</name>
    <dbReference type="NCBI Taxonomy" id="266748"/>
    <lineage>
        <taxon>Bacteria</taxon>
        <taxon>Pseudomonadati</taxon>
        <taxon>Bacteroidota</taxon>
        <taxon>Flavobacteriia</taxon>
        <taxon>Flavobacteriales</taxon>
        <taxon>Weeksellaceae</taxon>
        <taxon>Chryseobacterium group</taxon>
        <taxon>Kaistella</taxon>
    </lineage>
</organism>
<protein>
    <submittedName>
        <fullName evidence="2">Uncharacterized protein</fullName>
    </submittedName>
</protein>
<evidence type="ECO:0000313" key="3">
    <source>
        <dbReference type="Proteomes" id="UP000028349"/>
    </source>
</evidence>
<name>A0A3S4V1X1_9FLAO</name>
<dbReference type="STRING" id="266748.HY04_12650"/>
<accession>A0A3S4V1X1</accession>
<gene>
    <name evidence="1" type="ORF">HY04_12650</name>
    <name evidence="2" type="ORF">NCTC13489_01045</name>
</gene>
<reference evidence="2 4" key="2">
    <citation type="submission" date="2018-12" db="EMBL/GenBank/DDBJ databases">
        <authorList>
            <consortium name="Pathogen Informatics"/>
        </authorList>
    </citation>
    <scope>NUCLEOTIDE SEQUENCE [LARGE SCALE GENOMIC DNA]</scope>
    <source>
        <strain evidence="2 4">NCTC13489</strain>
    </source>
</reference>
<dbReference type="Proteomes" id="UP000028349">
    <property type="component" value="Unassembled WGS sequence"/>
</dbReference>
<dbReference type="Proteomes" id="UP000270036">
    <property type="component" value="Chromosome"/>
</dbReference>
<proteinExistence type="predicted"/>
<sequence>MKNIYFLLLIPFLFGSCDTRYKSRYTAVPLSKMSVERKAVAMDFVEAYINKCDNKDYSEFEGFNISKKFQAKLSADSLKRSCNYLHYKNGKIKVEKLVSAHTTKSPKDFLDVLNFKITTEKSTTPVYLHLGMYRDQNFIEMPFYVSADESHYESVRKKYIKK</sequence>
<dbReference type="EMBL" id="JPEP01000002">
    <property type="protein sequence ID" value="KEY19260.1"/>
    <property type="molecule type" value="Genomic_DNA"/>
</dbReference>
<dbReference type="KEGG" id="cant:NCTC13489_01045"/>